<keyword evidence="5" id="KW-1185">Reference proteome</keyword>
<feature type="active site" evidence="3">
    <location>
        <position position="292"/>
    </location>
</feature>
<keyword evidence="2 3" id="KW-0823">Tryptophan catabolism</keyword>
<dbReference type="GO" id="GO:0004061">
    <property type="term" value="F:arylformamidase activity"/>
    <property type="evidence" value="ECO:0007669"/>
    <property type="project" value="UniProtKB-UniRule"/>
</dbReference>
<dbReference type="SUPFAM" id="SSF53474">
    <property type="entry name" value="alpha/beta-Hydrolases"/>
    <property type="match status" value="1"/>
</dbReference>
<evidence type="ECO:0000313" key="4">
    <source>
        <dbReference type="EMBL" id="KAF4960063.1"/>
    </source>
</evidence>
<dbReference type="InterPro" id="IPR027519">
    <property type="entry name" value="KFase_ver/fungi-typ"/>
</dbReference>
<dbReference type="PANTHER" id="PTHR48081:SF33">
    <property type="entry name" value="KYNURENINE FORMAMIDASE"/>
    <property type="match status" value="1"/>
</dbReference>
<evidence type="ECO:0000256" key="1">
    <source>
        <dbReference type="ARBA" id="ARBA00022801"/>
    </source>
</evidence>
<reference evidence="4" key="2">
    <citation type="submission" date="2020-05" db="EMBL/GenBank/DDBJ databases">
        <authorList>
            <person name="Kim H.-S."/>
            <person name="Proctor R.H."/>
            <person name="Brown D.W."/>
        </authorList>
    </citation>
    <scope>NUCLEOTIDE SEQUENCE</scope>
    <source>
        <strain evidence="4">NRRL 20472</strain>
    </source>
</reference>
<organism evidence="4 5">
    <name type="scientific">Fusarium sarcochroum</name>
    <dbReference type="NCBI Taxonomy" id="1208366"/>
    <lineage>
        <taxon>Eukaryota</taxon>
        <taxon>Fungi</taxon>
        <taxon>Dikarya</taxon>
        <taxon>Ascomycota</taxon>
        <taxon>Pezizomycotina</taxon>
        <taxon>Sordariomycetes</taxon>
        <taxon>Hypocreomycetidae</taxon>
        <taxon>Hypocreales</taxon>
        <taxon>Nectriaceae</taxon>
        <taxon>Fusarium</taxon>
        <taxon>Fusarium lateritium species complex</taxon>
    </lineage>
</organism>
<dbReference type="PANTHER" id="PTHR48081">
    <property type="entry name" value="AB HYDROLASE SUPERFAMILY PROTEIN C4A8.06C"/>
    <property type="match status" value="1"/>
</dbReference>
<protein>
    <recommendedName>
        <fullName evidence="3">Kynurenine formamidase</fullName>
        <shortName evidence="3">KFA</shortName>
        <shortName evidence="3">KFase</shortName>
        <ecNumber evidence="3">3.5.1.9</ecNumber>
    </recommendedName>
    <alternativeName>
        <fullName evidence="3">Arylformamidase</fullName>
    </alternativeName>
    <alternativeName>
        <fullName evidence="3">N-formylkynurenine formamidase</fullName>
        <shortName evidence="3">FKF</shortName>
    </alternativeName>
</protein>
<dbReference type="GO" id="GO:0019441">
    <property type="term" value="P:L-tryptophan catabolic process to kynurenine"/>
    <property type="evidence" value="ECO:0007669"/>
    <property type="project" value="UniProtKB-UniRule"/>
</dbReference>
<dbReference type="OrthoDB" id="420264at2759"/>
<proteinExistence type="inferred from homology"/>
<dbReference type="EC" id="3.5.1.9" evidence="3"/>
<reference evidence="4" key="1">
    <citation type="journal article" date="2020" name="BMC Genomics">
        <title>Correction to: Identification and distribution of gene clusters required for synthesis of sphingolipid metabolism inhibitors in diverse species of the filamentous fungus Fusarium.</title>
        <authorList>
            <person name="Kim H.S."/>
            <person name="Lohmar J.M."/>
            <person name="Busman M."/>
            <person name="Brown D.W."/>
            <person name="Naumann T.A."/>
            <person name="Divon H.H."/>
            <person name="Lysoe E."/>
            <person name="Uhlig S."/>
            <person name="Proctor R.H."/>
        </authorList>
    </citation>
    <scope>NUCLEOTIDE SEQUENCE</scope>
    <source>
        <strain evidence="4">NRRL 20472</strain>
    </source>
</reference>
<comment type="pathway">
    <text evidence="3">Amino-acid degradation; L-tryptophan degradation via kynurenine pathway; L-kynurenine from L-tryptophan: step 2/2.</text>
</comment>
<comment type="caution">
    <text evidence="4">The sequence shown here is derived from an EMBL/GenBank/DDBJ whole genome shotgun (WGS) entry which is preliminary data.</text>
</comment>
<comment type="subunit">
    <text evidence="3">Homodimer.</text>
</comment>
<comment type="domain">
    <text evidence="3">The main chain amide nitrogen atoms of the second glycine and its adjacent residue in the HGGXW motif define the oxyanion hole, and stabilize the oxyanion that forms during the nucleophilic attack by the catalytic serine during substrate cleavage.</text>
</comment>
<comment type="similarity">
    <text evidence="3">Belongs to the kynurenine formamidase family.</text>
</comment>
<dbReference type="InterPro" id="IPR029058">
    <property type="entry name" value="AB_hydrolase_fold"/>
</dbReference>
<dbReference type="Gene3D" id="3.40.50.1820">
    <property type="entry name" value="alpha/beta hydrolase"/>
    <property type="match status" value="1"/>
</dbReference>
<comment type="function">
    <text evidence="3">Catalyzes the hydrolysis of N-formyl-L-kynurenine to L-kynurenine, the second step in the kynurenine pathway of tryptophan degradation. Kynurenine may be further oxidized to nicotinic acid, NAD(H) and NADP(H). Required for elimination of toxic metabolites.</text>
</comment>
<dbReference type="InterPro" id="IPR050300">
    <property type="entry name" value="GDXG_lipolytic_enzyme"/>
</dbReference>
<dbReference type="EMBL" id="JABEXW010000646">
    <property type="protein sequence ID" value="KAF4960063.1"/>
    <property type="molecule type" value="Genomic_DNA"/>
</dbReference>
<name>A0A8H4X307_9HYPO</name>
<dbReference type="AlphaFoldDB" id="A0A8H4X307"/>
<feature type="active site" evidence="3">
    <location>
        <position position="325"/>
    </location>
</feature>
<feature type="active site" description="Nucleophile" evidence="3">
    <location>
        <position position="185"/>
    </location>
</feature>
<sequence length="350" mass="37976">MSSTESDSPQGVTWQALEVKSPHVNKPVLVYAAKSIPYVQGAHRFQSINVYAPRSPNSTISPGQPFNSLPSSDGSTSELPRWLVHIHGGAWRDPFLDASSIEATVAHAFESVGSDSPISAIISINYTLSPFPTHPTHQYDPNNGDQLDTARNAQHPGHIKDVLDAFALLQILGLKDDSYILSGHSAGACLAFQAALFTREQLGLGPGGLPPRPAAVVGLNGLYDLPDLVHNLGASHQHLAEVYQNLLGQAFGQDQDAWPTASPARFDPKSVAQRLEEGKLARVTLIDQSIEDQLVPVAQADKLERRLREVKGLRVIRGNRCTDRHATPWEEGYMIWQTVEDVLGVLSDGA</sequence>
<accession>A0A8H4X307</accession>
<evidence type="ECO:0000313" key="5">
    <source>
        <dbReference type="Proteomes" id="UP000622797"/>
    </source>
</evidence>
<dbReference type="GO" id="GO:0034354">
    <property type="term" value="P:'de novo' NAD+ biosynthetic process from L-tryptophan"/>
    <property type="evidence" value="ECO:0007669"/>
    <property type="project" value="UniProtKB-UniRule"/>
</dbReference>
<gene>
    <name evidence="4" type="ORF">FSARC_10558</name>
</gene>
<dbReference type="Proteomes" id="UP000622797">
    <property type="component" value="Unassembled WGS sequence"/>
</dbReference>
<evidence type="ECO:0000256" key="2">
    <source>
        <dbReference type="ARBA" id="ARBA00023079"/>
    </source>
</evidence>
<dbReference type="UniPathway" id="UPA00333">
    <property type="reaction ID" value="UER00454"/>
</dbReference>
<keyword evidence="1 3" id="KW-0378">Hydrolase</keyword>
<feature type="short sequence motif" description="HGGXW" evidence="3">
    <location>
        <begin position="87"/>
        <end position="91"/>
    </location>
</feature>
<comment type="catalytic activity">
    <reaction evidence="3">
        <text>N-formyl-L-kynurenine + H2O = L-kynurenine + formate + H(+)</text>
        <dbReference type="Rhea" id="RHEA:13009"/>
        <dbReference type="ChEBI" id="CHEBI:15377"/>
        <dbReference type="ChEBI" id="CHEBI:15378"/>
        <dbReference type="ChEBI" id="CHEBI:15740"/>
        <dbReference type="ChEBI" id="CHEBI:57959"/>
        <dbReference type="ChEBI" id="CHEBI:58629"/>
        <dbReference type="EC" id="3.5.1.9"/>
    </reaction>
</comment>
<evidence type="ECO:0000256" key="3">
    <source>
        <dbReference type="HAMAP-Rule" id="MF_03014"/>
    </source>
</evidence>
<dbReference type="HAMAP" id="MF_03014">
    <property type="entry name" value="KFase"/>
    <property type="match status" value="1"/>
</dbReference>